<dbReference type="PROSITE" id="PS50112">
    <property type="entry name" value="PAS"/>
    <property type="match status" value="1"/>
</dbReference>
<dbReference type="Pfam" id="PF00512">
    <property type="entry name" value="HisKA"/>
    <property type="match status" value="1"/>
</dbReference>
<evidence type="ECO:0000256" key="1">
    <source>
        <dbReference type="ARBA" id="ARBA00000085"/>
    </source>
</evidence>
<feature type="transmembrane region" description="Helical" evidence="14">
    <location>
        <begin position="400"/>
        <end position="420"/>
    </location>
</feature>
<protein>
    <recommendedName>
        <fullName evidence="4">histidine kinase</fullName>
        <ecNumber evidence="4">2.7.13.3</ecNumber>
    </recommendedName>
</protein>
<evidence type="ECO:0000256" key="7">
    <source>
        <dbReference type="ARBA" id="ARBA00022692"/>
    </source>
</evidence>
<dbReference type="InterPro" id="IPR005467">
    <property type="entry name" value="His_kinase_dom"/>
</dbReference>
<accession>A0AB39UUY7</accession>
<feature type="transmembrane region" description="Helical" evidence="14">
    <location>
        <begin position="6"/>
        <end position="23"/>
    </location>
</feature>
<dbReference type="InterPro" id="IPR001734">
    <property type="entry name" value="Na/solute_symporter"/>
</dbReference>
<evidence type="ECO:0000256" key="13">
    <source>
        <dbReference type="ARBA" id="ARBA00023136"/>
    </source>
</evidence>
<dbReference type="GO" id="GO:0022857">
    <property type="term" value="F:transmembrane transporter activity"/>
    <property type="evidence" value="ECO:0007669"/>
    <property type="project" value="InterPro"/>
</dbReference>
<dbReference type="SMART" id="SM00388">
    <property type="entry name" value="HisKA"/>
    <property type="match status" value="1"/>
</dbReference>
<evidence type="ECO:0000256" key="3">
    <source>
        <dbReference type="ARBA" id="ARBA00006434"/>
    </source>
</evidence>
<feature type="domain" description="Histidine kinase" evidence="15">
    <location>
        <begin position="761"/>
        <end position="976"/>
    </location>
</feature>
<keyword evidence="6" id="KW-0808">Transferase</keyword>
<gene>
    <name evidence="17" type="ORF">AAIA72_13865</name>
</gene>
<dbReference type="Pfam" id="PF02518">
    <property type="entry name" value="HATPase_c"/>
    <property type="match status" value="1"/>
</dbReference>
<feature type="transmembrane region" description="Helical" evidence="14">
    <location>
        <begin position="239"/>
        <end position="257"/>
    </location>
</feature>
<dbReference type="SUPFAM" id="SSF55785">
    <property type="entry name" value="PYP-like sensor domain (PAS domain)"/>
    <property type="match status" value="1"/>
</dbReference>
<name>A0AB39UUY7_9GAMM</name>
<evidence type="ECO:0000313" key="17">
    <source>
        <dbReference type="EMBL" id="XDT71878.1"/>
    </source>
</evidence>
<evidence type="ECO:0000256" key="9">
    <source>
        <dbReference type="ARBA" id="ARBA00022777"/>
    </source>
</evidence>
<dbReference type="GO" id="GO:0006355">
    <property type="term" value="P:regulation of DNA-templated transcription"/>
    <property type="evidence" value="ECO:0007669"/>
    <property type="project" value="InterPro"/>
</dbReference>
<dbReference type="Gene3D" id="1.10.287.130">
    <property type="match status" value="1"/>
</dbReference>
<dbReference type="EC" id="2.7.13.3" evidence="4"/>
<evidence type="ECO:0000256" key="4">
    <source>
        <dbReference type="ARBA" id="ARBA00012438"/>
    </source>
</evidence>
<feature type="transmembrane region" description="Helical" evidence="14">
    <location>
        <begin position="320"/>
        <end position="353"/>
    </location>
</feature>
<feature type="domain" description="PAS" evidence="16">
    <location>
        <begin position="628"/>
        <end position="672"/>
    </location>
</feature>
<dbReference type="Pfam" id="PF00989">
    <property type="entry name" value="PAS"/>
    <property type="match status" value="1"/>
</dbReference>
<dbReference type="InterPro" id="IPR038377">
    <property type="entry name" value="Na/Glc_symporter_sf"/>
</dbReference>
<dbReference type="SMART" id="SM00387">
    <property type="entry name" value="HATPase_c"/>
    <property type="match status" value="1"/>
</dbReference>
<dbReference type="SUPFAM" id="SSF47384">
    <property type="entry name" value="Homodimeric domain of signal transducing histidine kinase"/>
    <property type="match status" value="1"/>
</dbReference>
<dbReference type="InterPro" id="IPR003594">
    <property type="entry name" value="HATPase_dom"/>
</dbReference>
<dbReference type="Pfam" id="PF00474">
    <property type="entry name" value="SSF"/>
    <property type="match status" value="1"/>
</dbReference>
<evidence type="ECO:0000256" key="12">
    <source>
        <dbReference type="ARBA" id="ARBA00023012"/>
    </source>
</evidence>
<feature type="transmembrane region" description="Helical" evidence="14">
    <location>
        <begin position="114"/>
        <end position="133"/>
    </location>
</feature>
<dbReference type="PROSITE" id="PS50283">
    <property type="entry name" value="NA_SOLUT_SYMP_3"/>
    <property type="match status" value="1"/>
</dbReference>
<dbReference type="InterPro" id="IPR004358">
    <property type="entry name" value="Sig_transdc_His_kin-like_C"/>
</dbReference>
<dbReference type="InterPro" id="IPR035965">
    <property type="entry name" value="PAS-like_dom_sf"/>
</dbReference>
<dbReference type="CDD" id="cd10322">
    <property type="entry name" value="SLC5sbd"/>
    <property type="match status" value="1"/>
</dbReference>
<dbReference type="PRINTS" id="PR00344">
    <property type="entry name" value="BCTRLSENSOR"/>
</dbReference>
<feature type="transmembrane region" description="Helical" evidence="14">
    <location>
        <begin position="427"/>
        <end position="450"/>
    </location>
</feature>
<comment type="subcellular location">
    <subcellularLocation>
        <location evidence="2">Membrane</location>
        <topology evidence="2">Multi-pass membrane protein</topology>
    </subcellularLocation>
</comment>
<dbReference type="CDD" id="cd00075">
    <property type="entry name" value="HATPase"/>
    <property type="match status" value="1"/>
</dbReference>
<dbReference type="InterPro" id="IPR003661">
    <property type="entry name" value="HisK_dim/P_dom"/>
</dbReference>
<evidence type="ECO:0000256" key="2">
    <source>
        <dbReference type="ARBA" id="ARBA00004141"/>
    </source>
</evidence>
<feature type="transmembrane region" description="Helical" evidence="14">
    <location>
        <begin position="69"/>
        <end position="93"/>
    </location>
</feature>
<dbReference type="InterPro" id="IPR013767">
    <property type="entry name" value="PAS_fold"/>
</dbReference>
<dbReference type="PANTHER" id="PTHR43065">
    <property type="entry name" value="SENSOR HISTIDINE KINASE"/>
    <property type="match status" value="1"/>
</dbReference>
<keyword evidence="9" id="KW-0418">Kinase</keyword>
<evidence type="ECO:0000259" key="16">
    <source>
        <dbReference type="PROSITE" id="PS50112"/>
    </source>
</evidence>
<evidence type="ECO:0000256" key="14">
    <source>
        <dbReference type="SAM" id="Phobius"/>
    </source>
</evidence>
<dbReference type="SMART" id="SM00091">
    <property type="entry name" value="PAS"/>
    <property type="match status" value="1"/>
</dbReference>
<dbReference type="InterPro" id="IPR036097">
    <property type="entry name" value="HisK_dim/P_sf"/>
</dbReference>
<keyword evidence="5" id="KW-0597">Phosphoprotein</keyword>
<dbReference type="EMBL" id="CP154858">
    <property type="protein sequence ID" value="XDT71878.1"/>
    <property type="molecule type" value="Genomic_DNA"/>
</dbReference>
<evidence type="ECO:0000256" key="8">
    <source>
        <dbReference type="ARBA" id="ARBA00022741"/>
    </source>
</evidence>
<keyword evidence="13 14" id="KW-0472">Membrane</keyword>
<sequence length="989" mass="109652">MNFNVWVLLALGLGYLGALYLIAQLADNGRIPERWVRSPLTYILSLGVYASSWALFGTVGMAYEYGYGFLAFYLGVCGAWLLSPVLLVPVLKITRTYQLSSLADLFTFRYRSQLAGTITTLLMLIAALPLMALQIQAVTSIVQTLAPGQQDEWVSLIFVVAIALFTVIFGARGQYRSDRHPGLVTAIAFESLFKLAVYLGAGIWLVWEFFGGPLAMDQWIQENATRISAMDRHLSDGPWRAMLLLFFSSALVMPHMFQMTFTENLNSKALYRASWGFPLYLLLIALPVPVYLWGGIHLSIPTSPEYFPLGLGAMTGSPFVSLLMFLAGLAAASGLLIVTTLALAAMALNHLVLPVYQPLSRDNIYTWLNWTRRILILAIFAGAYLYAAQLSPYFELSELGIISFSAALQFLPGVLAVIYWPQGNRKGLLAGILGGFVIWLVTLPLPQLLNVDVLALISGPDGYVTRVDDWHIYVMTALTVNVVMFVVVTLFTETSRAEQSAAQACSVDTLMRPSRRELIATSSEEFKDFLAEPLGRQTAEREVNRALMQLGLNEVEYRPYALRRLRDQIEANLSGLLGPAIAQDIVRRSLGFKSAGSVSPAQDIHYVETRLETYQDQLTGLAAELDTLRRHHRQTLQHLPMAACSLGEDFEILMWNQAMESLTGIPASEVIGSHVSSIPAPWATLLYSFAKLPQKRIPKKRIDVQGRPRWFNLHKSTINDNTNDPMPGQVILVEDYTETQLLEEELVHSSRLASIGRLAAGVAHEVGNPVTGIACLAQNLKLMTREPEVLETAEQILEQTQRISRILQTLMNFARSGNHVQASFHEPTHLRKCVDDAIHLLSLSDKGPRVVFENLVPDDLIVLGDDQRLVQVFINLLSNARDASEEGGYIRVTAERRGYITHIEVEDEGCGIPQDQLDHIFEPFFTTKGPDQGTGLGLSLVYSIVEEHYGNIRYESPANPVTGKGTRVVIELPAAEVPTPQHEAVDKTP</sequence>
<keyword evidence="7 14" id="KW-0812">Transmembrane</keyword>
<evidence type="ECO:0000256" key="11">
    <source>
        <dbReference type="ARBA" id="ARBA00022989"/>
    </source>
</evidence>
<evidence type="ECO:0000259" key="15">
    <source>
        <dbReference type="PROSITE" id="PS50109"/>
    </source>
</evidence>
<proteinExistence type="inferred from homology"/>
<comment type="catalytic activity">
    <reaction evidence="1">
        <text>ATP + protein L-histidine = ADP + protein N-phospho-L-histidine.</text>
        <dbReference type="EC" id="2.7.13.3"/>
    </reaction>
</comment>
<dbReference type="GO" id="GO:0016020">
    <property type="term" value="C:membrane"/>
    <property type="evidence" value="ECO:0007669"/>
    <property type="project" value="UniProtKB-SubCell"/>
</dbReference>
<organism evidence="17">
    <name type="scientific">Thermohahella caldifontis</name>
    <dbReference type="NCBI Taxonomy" id="3142973"/>
    <lineage>
        <taxon>Bacteria</taxon>
        <taxon>Pseudomonadati</taxon>
        <taxon>Pseudomonadota</taxon>
        <taxon>Gammaproteobacteria</taxon>
        <taxon>Oceanospirillales</taxon>
        <taxon>Hahellaceae</taxon>
        <taxon>Thermohahella</taxon>
    </lineage>
</organism>
<dbReference type="AlphaFoldDB" id="A0AB39UUY7"/>
<keyword evidence="11 14" id="KW-1133">Transmembrane helix</keyword>
<dbReference type="PANTHER" id="PTHR43065:SF10">
    <property type="entry name" value="PEROXIDE STRESS-ACTIVATED HISTIDINE KINASE MAK3"/>
    <property type="match status" value="1"/>
</dbReference>
<evidence type="ECO:0000256" key="10">
    <source>
        <dbReference type="ARBA" id="ARBA00022840"/>
    </source>
</evidence>
<comment type="similarity">
    <text evidence="3">Belongs to the sodium:solute symporter (SSF) (TC 2.A.21) family.</text>
</comment>
<dbReference type="Gene3D" id="3.30.565.10">
    <property type="entry name" value="Histidine kinase-like ATPase, C-terminal domain"/>
    <property type="match status" value="1"/>
</dbReference>
<dbReference type="GO" id="GO:0005524">
    <property type="term" value="F:ATP binding"/>
    <property type="evidence" value="ECO:0007669"/>
    <property type="project" value="UniProtKB-KW"/>
</dbReference>
<dbReference type="InterPro" id="IPR036890">
    <property type="entry name" value="HATPase_C_sf"/>
</dbReference>
<dbReference type="Gene3D" id="1.20.1730.10">
    <property type="entry name" value="Sodium/glucose cotransporter"/>
    <property type="match status" value="1"/>
</dbReference>
<dbReference type="Gene3D" id="3.30.450.20">
    <property type="entry name" value="PAS domain"/>
    <property type="match status" value="1"/>
</dbReference>
<dbReference type="RefSeq" id="WP_369600902.1">
    <property type="nucleotide sequence ID" value="NZ_CP154858.1"/>
</dbReference>
<dbReference type="NCBIfam" id="TIGR00229">
    <property type="entry name" value="sensory_box"/>
    <property type="match status" value="1"/>
</dbReference>
<feature type="transmembrane region" description="Helical" evidence="14">
    <location>
        <begin position="43"/>
        <end position="63"/>
    </location>
</feature>
<dbReference type="GO" id="GO:0000155">
    <property type="term" value="F:phosphorelay sensor kinase activity"/>
    <property type="evidence" value="ECO:0007669"/>
    <property type="project" value="InterPro"/>
</dbReference>
<evidence type="ECO:0000256" key="5">
    <source>
        <dbReference type="ARBA" id="ARBA00022553"/>
    </source>
</evidence>
<dbReference type="SUPFAM" id="SSF55874">
    <property type="entry name" value="ATPase domain of HSP90 chaperone/DNA topoisomerase II/histidine kinase"/>
    <property type="match status" value="1"/>
</dbReference>
<feature type="transmembrane region" description="Helical" evidence="14">
    <location>
        <begin position="277"/>
        <end position="300"/>
    </location>
</feature>
<dbReference type="InterPro" id="IPR000014">
    <property type="entry name" value="PAS"/>
</dbReference>
<keyword evidence="12" id="KW-0902">Two-component regulatory system</keyword>
<feature type="transmembrane region" description="Helical" evidence="14">
    <location>
        <begin position="374"/>
        <end position="394"/>
    </location>
</feature>
<feature type="transmembrane region" description="Helical" evidence="14">
    <location>
        <begin position="470"/>
        <end position="491"/>
    </location>
</feature>
<evidence type="ECO:0000256" key="6">
    <source>
        <dbReference type="ARBA" id="ARBA00022679"/>
    </source>
</evidence>
<dbReference type="CDD" id="cd00130">
    <property type="entry name" value="PAS"/>
    <property type="match status" value="1"/>
</dbReference>
<dbReference type="PROSITE" id="PS50109">
    <property type="entry name" value="HIS_KIN"/>
    <property type="match status" value="1"/>
</dbReference>
<dbReference type="KEGG" id="tcd:AAIA72_13865"/>
<feature type="transmembrane region" description="Helical" evidence="14">
    <location>
        <begin position="183"/>
        <end position="207"/>
    </location>
</feature>
<keyword evidence="10 17" id="KW-0067">ATP-binding</keyword>
<reference evidence="17" key="1">
    <citation type="submission" date="2024-05" db="EMBL/GenBank/DDBJ databases">
        <title>Genome sequencing of novel strain.</title>
        <authorList>
            <person name="Ganbat D."/>
            <person name="Ganbat S."/>
            <person name="Lee S.-J."/>
        </authorList>
    </citation>
    <scope>NUCLEOTIDE SEQUENCE</scope>
    <source>
        <strain evidence="17">SMD15-11</strain>
    </source>
</reference>
<feature type="transmembrane region" description="Helical" evidence="14">
    <location>
        <begin position="153"/>
        <end position="171"/>
    </location>
</feature>
<keyword evidence="8" id="KW-0547">Nucleotide-binding</keyword>
<dbReference type="CDD" id="cd00082">
    <property type="entry name" value="HisKA"/>
    <property type="match status" value="1"/>
</dbReference>